<comment type="caution">
    <text evidence="2">The sequence shown here is derived from an EMBL/GenBank/DDBJ whole genome shotgun (WGS) entry which is preliminary data.</text>
</comment>
<organism evidence="2 3">
    <name type="scientific">Gossypium aridum</name>
    <name type="common">American cotton</name>
    <name type="synonym">Erioxylum aridum</name>
    <dbReference type="NCBI Taxonomy" id="34290"/>
    <lineage>
        <taxon>Eukaryota</taxon>
        <taxon>Viridiplantae</taxon>
        <taxon>Streptophyta</taxon>
        <taxon>Embryophyta</taxon>
        <taxon>Tracheophyta</taxon>
        <taxon>Spermatophyta</taxon>
        <taxon>Magnoliopsida</taxon>
        <taxon>eudicotyledons</taxon>
        <taxon>Gunneridae</taxon>
        <taxon>Pentapetalae</taxon>
        <taxon>rosids</taxon>
        <taxon>malvids</taxon>
        <taxon>Malvales</taxon>
        <taxon>Malvaceae</taxon>
        <taxon>Malvoideae</taxon>
        <taxon>Gossypium</taxon>
    </lineage>
</organism>
<feature type="compositionally biased region" description="Acidic residues" evidence="1">
    <location>
        <begin position="49"/>
        <end position="63"/>
    </location>
</feature>
<evidence type="ECO:0000313" key="3">
    <source>
        <dbReference type="Proteomes" id="UP000593577"/>
    </source>
</evidence>
<sequence length="63" mass="7515">MTTTMTSSKRLTQAQQDIGENSHPKLDWMIQWMQELGPIFKEFMSKKDEEDDRGEEMDFKEDD</sequence>
<dbReference type="EMBL" id="JABFAA010000004">
    <property type="protein sequence ID" value="MBA0679881.1"/>
    <property type="molecule type" value="Genomic_DNA"/>
</dbReference>
<evidence type="ECO:0000313" key="2">
    <source>
        <dbReference type="EMBL" id="MBA0679881.1"/>
    </source>
</evidence>
<feature type="compositionally biased region" description="Polar residues" evidence="1">
    <location>
        <begin position="1"/>
        <end position="19"/>
    </location>
</feature>
<dbReference type="AlphaFoldDB" id="A0A7J8WXX1"/>
<proteinExistence type="predicted"/>
<reference evidence="2 3" key="1">
    <citation type="journal article" date="2019" name="Genome Biol. Evol.">
        <title>Insights into the evolution of the New World diploid cottons (Gossypium, subgenus Houzingenia) based on genome sequencing.</title>
        <authorList>
            <person name="Grover C.E."/>
            <person name="Arick M.A. 2nd"/>
            <person name="Thrash A."/>
            <person name="Conover J.L."/>
            <person name="Sanders W.S."/>
            <person name="Peterson D.G."/>
            <person name="Frelichowski J.E."/>
            <person name="Scheffler J.A."/>
            <person name="Scheffler B.E."/>
            <person name="Wendel J.F."/>
        </authorList>
    </citation>
    <scope>NUCLEOTIDE SEQUENCE [LARGE SCALE GENOMIC DNA]</scope>
    <source>
        <strain evidence="2">185</strain>
        <tissue evidence="2">Leaf</tissue>
    </source>
</reference>
<name>A0A7J8WXX1_GOSAI</name>
<evidence type="ECO:0000256" key="1">
    <source>
        <dbReference type="SAM" id="MobiDB-lite"/>
    </source>
</evidence>
<accession>A0A7J8WXX1</accession>
<feature type="region of interest" description="Disordered" evidence="1">
    <location>
        <begin position="44"/>
        <end position="63"/>
    </location>
</feature>
<gene>
    <name evidence="2" type="ORF">Goari_011626</name>
</gene>
<feature type="region of interest" description="Disordered" evidence="1">
    <location>
        <begin position="1"/>
        <end position="23"/>
    </location>
</feature>
<keyword evidence="3" id="KW-1185">Reference proteome</keyword>
<protein>
    <submittedName>
        <fullName evidence="2">Uncharacterized protein</fullName>
    </submittedName>
</protein>
<dbReference type="Proteomes" id="UP000593577">
    <property type="component" value="Unassembled WGS sequence"/>
</dbReference>